<keyword evidence="2" id="KW-1185">Reference proteome</keyword>
<gene>
    <name evidence="1" type="ORF">H4S07_000071</name>
</gene>
<sequence length="946" mass="102636">MDTDEWLQILAQHPIFDEQNKLHGNSGSSGLIGLPKSKHASARERAVVRGTDLFVAVGTEVRCINLKACKDAYVRFESKRVGLKSEFDKVRSPTQHMTSKQEAVKSVPWLRLGCEALSFDVLKLACNSTGKLLVAVGLHQVAVIVLPLPGAAGKALGSAGDGAFNHARRETMDDGDKGCANQGVWVDCLSMLIGSALGTSPGSAKNKKDSRRRSSVGVSSAANWSVRTRVVDVAWHPLSTNGSHLLVLHANGTVKMFDVSQDADVPEQTVSLFSSSSTNTGFAMSQAVSLCLGSPGSVGWSRVTVYVLTNTGELYSLCPMLPRSCCLEREWLSSLLEAAELDIREWQAEEYETSESIYTPQELADARAAARWLTQVLEQDKPKGSVASGERIFLTLPRTLSQPSVAQGPYLFQPEPAPLTLSGYESDSSYDSDDAQCTGSGECNPDDACDVLYVESASGVGLIAISFCDGHIEVFADLEPVIGRWLESSRGTHARDLPVLATLASVDLAVQPLTGDDSKHMGSTRNRRAGSVKLLADPLRPTVFYALHSHGVHRVNMGKWTELLDKAVGLSSDAGRGAALEQLLFALDGRHHGTAATDERRGALARSCVQCIVHTNPCASQPALPVVGAVVVEDIYLSYSLLALVAPCQLVGVSLPLFSDPTDNDHDEATGSNDEYGANNDDSDQSSNPRRIDLSLSAKDVVYVPRLPKGGYNVPAILSSGGAASVQQPRFVLGAAGRGSETEGYTEEKLKLLGEVVGQLRGQLAAVVSAHSDMRTHLDLQVQEHRRQHDKLTAISNGFSQHFEQMKLSQRRMDVMRDNGQRLALRVDHVLRQLISYYQPDLTPSEREFARDVREMNTRVNGPGGYCHQIDHLEERVEEMQVATKSDAKKAGKMAQSPPAQQFSPAAIDKIEKALEHENDSIRKTIERISDLQERLEDFDIGDNAQ</sequence>
<reference evidence="1" key="1">
    <citation type="submission" date="2022-07" db="EMBL/GenBank/DDBJ databases">
        <title>Phylogenomic reconstructions and comparative analyses of Kickxellomycotina fungi.</title>
        <authorList>
            <person name="Reynolds N.K."/>
            <person name="Stajich J.E."/>
            <person name="Barry K."/>
            <person name="Grigoriev I.V."/>
            <person name="Crous P."/>
            <person name="Smith M.E."/>
        </authorList>
    </citation>
    <scope>NUCLEOTIDE SEQUENCE</scope>
    <source>
        <strain evidence="1">CBS 102833</strain>
    </source>
</reference>
<accession>A0ACC1LRR5</accession>
<organism evidence="1 2">
    <name type="scientific">Coemansia furcata</name>
    <dbReference type="NCBI Taxonomy" id="417177"/>
    <lineage>
        <taxon>Eukaryota</taxon>
        <taxon>Fungi</taxon>
        <taxon>Fungi incertae sedis</taxon>
        <taxon>Zoopagomycota</taxon>
        <taxon>Kickxellomycotina</taxon>
        <taxon>Kickxellomycetes</taxon>
        <taxon>Kickxellales</taxon>
        <taxon>Kickxellaceae</taxon>
        <taxon>Coemansia</taxon>
    </lineage>
</organism>
<dbReference type="Proteomes" id="UP001140096">
    <property type="component" value="Unassembled WGS sequence"/>
</dbReference>
<evidence type="ECO:0000313" key="2">
    <source>
        <dbReference type="Proteomes" id="UP001140096"/>
    </source>
</evidence>
<dbReference type="EMBL" id="JANBUP010000002">
    <property type="protein sequence ID" value="KAJ2814173.1"/>
    <property type="molecule type" value="Genomic_DNA"/>
</dbReference>
<name>A0ACC1LRR5_9FUNG</name>
<proteinExistence type="predicted"/>
<comment type="caution">
    <text evidence="1">The sequence shown here is derived from an EMBL/GenBank/DDBJ whole genome shotgun (WGS) entry which is preliminary data.</text>
</comment>
<protein>
    <submittedName>
        <fullName evidence="1">Uncharacterized protein</fullName>
    </submittedName>
</protein>
<evidence type="ECO:0000313" key="1">
    <source>
        <dbReference type="EMBL" id="KAJ2814173.1"/>
    </source>
</evidence>